<organism evidence="10 11">
    <name type="scientific">Tectimicrobiota bacterium</name>
    <dbReference type="NCBI Taxonomy" id="2528274"/>
    <lineage>
        <taxon>Bacteria</taxon>
        <taxon>Pseudomonadati</taxon>
        <taxon>Nitrospinota/Tectimicrobiota group</taxon>
        <taxon>Candidatus Tectimicrobiota</taxon>
    </lineage>
</organism>
<dbReference type="GO" id="GO:0005886">
    <property type="term" value="C:plasma membrane"/>
    <property type="evidence" value="ECO:0007669"/>
    <property type="project" value="UniProtKB-SubCell"/>
</dbReference>
<evidence type="ECO:0000256" key="7">
    <source>
        <dbReference type="ARBA" id="ARBA00022989"/>
    </source>
</evidence>
<dbReference type="SUPFAM" id="SSF110111">
    <property type="entry name" value="Ctag/Cox11"/>
    <property type="match status" value="1"/>
</dbReference>
<dbReference type="InterPro" id="IPR023471">
    <property type="entry name" value="CtaG/Cox11_dom_sf"/>
</dbReference>
<proteinExistence type="inferred from homology"/>
<evidence type="ECO:0000256" key="2">
    <source>
        <dbReference type="ARBA" id="ARBA00004382"/>
    </source>
</evidence>
<sequence length="189" mass="21122">METTRKHNRMIRGGLVLLVLGMLLFSYAHASFFRRVCQRLGIATPAEVSPPPPAVLSPRPADRPADAQERYITIQFMGGVASGLPIDFYAVERLKRIRLGEVVEISYRFENRADTPQRFRAVHRVAPPQGARHLKLHKCFCSSPQEMAPHEEKMLPVVFSIDPALPRGIHSLTLSYTLLQLPSGQGSTP</sequence>
<dbReference type="PANTHER" id="PTHR21320">
    <property type="entry name" value="CYTOCHROME C OXIDASE ASSEMBLY PROTEIN COX11-RELATED"/>
    <property type="match status" value="1"/>
</dbReference>
<keyword evidence="9" id="KW-0472">Membrane</keyword>
<evidence type="ECO:0000256" key="3">
    <source>
        <dbReference type="ARBA" id="ARBA00009620"/>
    </source>
</evidence>
<gene>
    <name evidence="10" type="ORF">HYY20_06775</name>
</gene>
<evidence type="ECO:0000313" key="11">
    <source>
        <dbReference type="Proteomes" id="UP000769766"/>
    </source>
</evidence>
<comment type="subcellular location">
    <subcellularLocation>
        <location evidence="2">Cell inner membrane</location>
        <topology evidence="2">Single-pass type II membrane protein</topology>
        <orientation evidence="2">Periplasmic side</orientation>
    </subcellularLocation>
</comment>
<reference evidence="10" key="1">
    <citation type="submission" date="2020-07" db="EMBL/GenBank/DDBJ databases">
        <title>Huge and variable diversity of episymbiotic CPR bacteria and DPANN archaea in groundwater ecosystems.</title>
        <authorList>
            <person name="He C.Y."/>
            <person name="Keren R."/>
            <person name="Whittaker M."/>
            <person name="Farag I.F."/>
            <person name="Doudna J."/>
            <person name="Cate J.H.D."/>
            <person name="Banfield J.F."/>
        </authorList>
    </citation>
    <scope>NUCLEOTIDE SEQUENCE</scope>
    <source>
        <strain evidence="10">NC_groundwater_672_Ag_B-0.1um_62_36</strain>
    </source>
</reference>
<evidence type="ECO:0000256" key="6">
    <source>
        <dbReference type="ARBA" id="ARBA00022968"/>
    </source>
</evidence>
<evidence type="ECO:0000313" key="10">
    <source>
        <dbReference type="EMBL" id="MBI2876567.1"/>
    </source>
</evidence>
<dbReference type="Gene3D" id="2.60.370.10">
    <property type="entry name" value="Ctag/Cox11"/>
    <property type="match status" value="1"/>
</dbReference>
<dbReference type="AlphaFoldDB" id="A0A932FWQ0"/>
<dbReference type="InterPro" id="IPR007533">
    <property type="entry name" value="Cyt_c_oxidase_assmbl_CtaG"/>
</dbReference>
<evidence type="ECO:0000256" key="1">
    <source>
        <dbReference type="ARBA" id="ARBA00004007"/>
    </source>
</evidence>
<comment type="caution">
    <text evidence="10">The sequence shown here is derived from an EMBL/GenBank/DDBJ whole genome shotgun (WGS) entry which is preliminary data.</text>
</comment>
<evidence type="ECO:0000256" key="5">
    <source>
        <dbReference type="ARBA" id="ARBA00022692"/>
    </source>
</evidence>
<keyword evidence="6" id="KW-0735">Signal-anchor</keyword>
<keyword evidence="7" id="KW-1133">Transmembrane helix</keyword>
<protein>
    <recommendedName>
        <fullName evidence="4">Cytochrome c oxidase assembly protein CtaG</fullName>
    </recommendedName>
</protein>
<comment type="similarity">
    <text evidence="3">Belongs to the COX11/CtaG family.</text>
</comment>
<evidence type="ECO:0000256" key="8">
    <source>
        <dbReference type="ARBA" id="ARBA00023008"/>
    </source>
</evidence>
<keyword evidence="5" id="KW-0812">Transmembrane</keyword>
<evidence type="ECO:0000256" key="4">
    <source>
        <dbReference type="ARBA" id="ARBA00015384"/>
    </source>
</evidence>
<dbReference type="EMBL" id="JACPRF010000206">
    <property type="protein sequence ID" value="MBI2876567.1"/>
    <property type="molecule type" value="Genomic_DNA"/>
</dbReference>
<comment type="function">
    <text evidence="1">Exerts its effect at some terminal stage of cytochrome c oxidase synthesis, probably by being involved in the insertion of the copper B into subunit I.</text>
</comment>
<evidence type="ECO:0000256" key="9">
    <source>
        <dbReference type="ARBA" id="ARBA00023136"/>
    </source>
</evidence>
<accession>A0A932FWQ0</accession>
<keyword evidence="8" id="KW-0186">Copper</keyword>
<dbReference type="Proteomes" id="UP000769766">
    <property type="component" value="Unassembled WGS sequence"/>
</dbReference>
<dbReference type="GO" id="GO:0005507">
    <property type="term" value="F:copper ion binding"/>
    <property type="evidence" value="ECO:0007669"/>
    <property type="project" value="InterPro"/>
</dbReference>
<dbReference type="PANTHER" id="PTHR21320:SF3">
    <property type="entry name" value="CYTOCHROME C OXIDASE ASSEMBLY PROTEIN COX11, MITOCHONDRIAL-RELATED"/>
    <property type="match status" value="1"/>
</dbReference>
<name>A0A932FWQ0_UNCTE</name>
<dbReference type="Pfam" id="PF04442">
    <property type="entry name" value="CtaG_Cox11"/>
    <property type="match status" value="1"/>
</dbReference>